<reference evidence="3" key="1">
    <citation type="journal article" date="2019" name="Int. J. Syst. Evol. Microbiol.">
        <title>The Global Catalogue of Microorganisms (GCM) 10K type strain sequencing project: providing services to taxonomists for standard genome sequencing and annotation.</title>
        <authorList>
            <consortium name="The Broad Institute Genomics Platform"/>
            <consortium name="The Broad Institute Genome Sequencing Center for Infectious Disease"/>
            <person name="Wu L."/>
            <person name="Ma J."/>
        </authorList>
    </citation>
    <scope>NUCLEOTIDE SEQUENCE [LARGE SCALE GENOMIC DNA]</scope>
    <source>
        <strain evidence="3">JCM 17933</strain>
    </source>
</reference>
<proteinExistence type="predicted"/>
<dbReference type="Pfam" id="PF05076">
    <property type="entry name" value="SUFU"/>
    <property type="match status" value="1"/>
</dbReference>
<gene>
    <name evidence="2" type="ORF">GCM10023191_008890</name>
</gene>
<comment type="caution">
    <text evidence="2">The sequence shown here is derived from an EMBL/GenBank/DDBJ whole genome shotgun (WGS) entry which is preliminary data.</text>
</comment>
<evidence type="ECO:0000313" key="3">
    <source>
        <dbReference type="Proteomes" id="UP001500503"/>
    </source>
</evidence>
<name>A0ABP8PCL7_9ACTN</name>
<organism evidence="2 3">
    <name type="scientific">Actinoallomurus oryzae</name>
    <dbReference type="NCBI Taxonomy" id="502180"/>
    <lineage>
        <taxon>Bacteria</taxon>
        <taxon>Bacillati</taxon>
        <taxon>Actinomycetota</taxon>
        <taxon>Actinomycetes</taxon>
        <taxon>Streptosporangiales</taxon>
        <taxon>Thermomonosporaceae</taxon>
        <taxon>Actinoallomurus</taxon>
    </lineage>
</organism>
<protein>
    <recommendedName>
        <fullName evidence="1">Suppressor of fused-like domain-containing protein</fullName>
    </recommendedName>
</protein>
<dbReference type="EMBL" id="BAABHF010000009">
    <property type="protein sequence ID" value="GAA4484987.1"/>
    <property type="molecule type" value="Genomic_DNA"/>
</dbReference>
<evidence type="ECO:0000259" key="1">
    <source>
        <dbReference type="Pfam" id="PF05076"/>
    </source>
</evidence>
<feature type="domain" description="Suppressor of fused-like" evidence="1">
    <location>
        <begin position="105"/>
        <end position="252"/>
    </location>
</feature>
<keyword evidence="3" id="KW-1185">Reference proteome</keyword>
<accession>A0ABP8PCL7</accession>
<evidence type="ECO:0000313" key="2">
    <source>
        <dbReference type="EMBL" id="GAA4484987.1"/>
    </source>
</evidence>
<sequence length="256" mass="28681">MDMPLSSLALSSGRSIELSEPRLSSTYGGMLEGYPCKPVNDMKTRSLLRIARALARFPRGEHVREDRCVPSRVESYLAHLDRLSGGVEPRFLPVASTKENLKGVTVIAYQDMPEDLTTALTYGLSLAEHPDWKFGRPELCLSVRSKDDRWAWAVGYLAEDLRGSCPFSYGNTIDFGERVSPESDMTAFVVFAPAVADRTDCRIDVSPPGHEGHDIIHLAGLYPIHGTERQYIDEHGLQPFWELDWDAYDVARRPVV</sequence>
<dbReference type="InterPro" id="IPR020941">
    <property type="entry name" value="SUFU-like_domain"/>
</dbReference>
<dbReference type="Proteomes" id="UP001500503">
    <property type="component" value="Unassembled WGS sequence"/>
</dbReference>